<proteinExistence type="predicted"/>
<dbReference type="PANTHER" id="PTHR22617:SF23">
    <property type="entry name" value="CHEMOTAXIS PROTEIN CHEW"/>
    <property type="match status" value="1"/>
</dbReference>
<dbReference type="OrthoDB" id="9790406at2"/>
<dbReference type="SMART" id="SM00260">
    <property type="entry name" value="CheW"/>
    <property type="match status" value="1"/>
</dbReference>
<dbReference type="eggNOG" id="COG0835">
    <property type="taxonomic scope" value="Bacteria"/>
</dbReference>
<dbReference type="SUPFAM" id="SSF50341">
    <property type="entry name" value="CheW-like"/>
    <property type="match status" value="1"/>
</dbReference>
<dbReference type="Gene3D" id="2.40.50.180">
    <property type="entry name" value="CheA-289, Domain 4"/>
    <property type="match status" value="1"/>
</dbReference>
<organism evidence="2 3">
    <name type="scientific">Stigmatella aurantiaca (strain DW4/3-1)</name>
    <dbReference type="NCBI Taxonomy" id="378806"/>
    <lineage>
        <taxon>Bacteria</taxon>
        <taxon>Pseudomonadati</taxon>
        <taxon>Myxococcota</taxon>
        <taxon>Myxococcia</taxon>
        <taxon>Myxococcales</taxon>
        <taxon>Cystobacterineae</taxon>
        <taxon>Archangiaceae</taxon>
        <taxon>Stigmatella</taxon>
    </lineage>
</organism>
<dbReference type="GO" id="GO:0007165">
    <property type="term" value="P:signal transduction"/>
    <property type="evidence" value="ECO:0007669"/>
    <property type="project" value="InterPro"/>
</dbReference>
<dbReference type="GO" id="GO:0005829">
    <property type="term" value="C:cytosol"/>
    <property type="evidence" value="ECO:0007669"/>
    <property type="project" value="TreeGrafter"/>
</dbReference>
<dbReference type="GO" id="GO:0006935">
    <property type="term" value="P:chemotaxis"/>
    <property type="evidence" value="ECO:0007669"/>
    <property type="project" value="InterPro"/>
</dbReference>
<protein>
    <submittedName>
        <fullName evidence="2">Chemotaxis protein CheW</fullName>
    </submittedName>
</protein>
<gene>
    <name evidence="2" type="ordered locus">STAUR_5605</name>
</gene>
<evidence type="ECO:0000259" key="1">
    <source>
        <dbReference type="PROSITE" id="PS50851"/>
    </source>
</evidence>
<dbReference type="RefSeq" id="WP_013376878.1">
    <property type="nucleotide sequence ID" value="NC_014623.1"/>
</dbReference>
<dbReference type="InterPro" id="IPR036061">
    <property type="entry name" value="CheW-like_dom_sf"/>
</dbReference>
<evidence type="ECO:0000313" key="3">
    <source>
        <dbReference type="Proteomes" id="UP000001351"/>
    </source>
</evidence>
<evidence type="ECO:0000313" key="2">
    <source>
        <dbReference type="EMBL" id="ADO73370.1"/>
    </source>
</evidence>
<dbReference type="PROSITE" id="PS50851">
    <property type="entry name" value="CHEW"/>
    <property type="match status" value="1"/>
</dbReference>
<dbReference type="InterPro" id="IPR002545">
    <property type="entry name" value="CheW-lke_dom"/>
</dbReference>
<dbReference type="STRING" id="378806.STAUR_5605"/>
<dbReference type="Pfam" id="PF01584">
    <property type="entry name" value="CheW"/>
    <property type="match status" value="1"/>
</dbReference>
<dbReference type="PANTHER" id="PTHR22617">
    <property type="entry name" value="CHEMOTAXIS SENSOR HISTIDINE KINASE-RELATED"/>
    <property type="match status" value="1"/>
</dbReference>
<keyword evidence="3" id="KW-1185">Reference proteome</keyword>
<dbReference type="Gene3D" id="2.30.30.40">
    <property type="entry name" value="SH3 Domains"/>
    <property type="match status" value="1"/>
</dbReference>
<dbReference type="AlphaFoldDB" id="E3FSS4"/>
<dbReference type="HOGENOM" id="CLU_048995_3_1_7"/>
<dbReference type="InterPro" id="IPR039315">
    <property type="entry name" value="CheW"/>
</dbReference>
<name>E3FSS4_STIAD</name>
<dbReference type="Proteomes" id="UP000001351">
    <property type="component" value="Chromosome"/>
</dbReference>
<accession>E3FSS4</accession>
<reference evidence="2 3" key="1">
    <citation type="journal article" date="2011" name="Mol. Biol. Evol.">
        <title>Comparative genomic analysis of fruiting body formation in Myxococcales.</title>
        <authorList>
            <person name="Huntley S."/>
            <person name="Hamann N."/>
            <person name="Wegener-Feldbrugge S."/>
            <person name="Treuner-Lange A."/>
            <person name="Kube M."/>
            <person name="Reinhardt R."/>
            <person name="Klages S."/>
            <person name="Muller R."/>
            <person name="Ronning C.M."/>
            <person name="Nierman W.C."/>
            <person name="Sogaard-Andersen L."/>
        </authorList>
    </citation>
    <scope>NUCLEOTIDE SEQUENCE [LARGE SCALE GENOMIC DNA]</scope>
    <source>
        <strain evidence="2 3">DW4/3-1</strain>
    </source>
</reference>
<sequence>MREPANLSSRRLLPEGAVGKDPIVQLCSFLVGKEEYAVDIMRVEEILPPQRVIAVPHAPAFVEGMLHVRGALLPVVDLRQRLSLSAGPLSERTRLLVCLLGKRRLALRVDRVTEVMRVRRSDIKPAPALLSPGRAPFVVGVCGPPERARLLLDIKALLRMEVEREALRPGGVA</sequence>
<dbReference type="EMBL" id="CP002271">
    <property type="protein sequence ID" value="ADO73370.1"/>
    <property type="molecule type" value="Genomic_DNA"/>
</dbReference>
<feature type="domain" description="CheW-like" evidence="1">
    <location>
        <begin position="23"/>
        <end position="163"/>
    </location>
</feature>
<dbReference type="KEGG" id="sur:STAUR_5605"/>